<sequence length="46" mass="5228">MIALILFLMLGLALNMSVAYWVLLGLCAVYKIAQLSIKLYDVWKHS</sequence>
<gene>
    <name evidence="1" type="ORF">ELLFYP34_00373</name>
</gene>
<reference evidence="1" key="1">
    <citation type="submission" date="2019-11" db="EMBL/GenBank/DDBJ databases">
        <authorList>
            <person name="Feng L."/>
        </authorList>
    </citation>
    <scope>NUCLEOTIDE SEQUENCE</scope>
    <source>
        <strain evidence="1">ElimosumLFYP34</strain>
    </source>
</reference>
<dbReference type="EMBL" id="CACRTR010000012">
    <property type="protein sequence ID" value="VYU50101.1"/>
    <property type="molecule type" value="Genomic_DNA"/>
</dbReference>
<dbReference type="AlphaFoldDB" id="A0A6N3FDB4"/>
<organism evidence="1">
    <name type="scientific">Eubacterium limosum</name>
    <dbReference type="NCBI Taxonomy" id="1736"/>
    <lineage>
        <taxon>Bacteria</taxon>
        <taxon>Bacillati</taxon>
        <taxon>Bacillota</taxon>
        <taxon>Clostridia</taxon>
        <taxon>Eubacteriales</taxon>
        <taxon>Eubacteriaceae</taxon>
        <taxon>Eubacterium</taxon>
    </lineage>
</organism>
<protein>
    <submittedName>
        <fullName evidence="1">Uncharacterized protein</fullName>
    </submittedName>
</protein>
<accession>A0A6N3FDB4</accession>
<evidence type="ECO:0000313" key="1">
    <source>
        <dbReference type="EMBL" id="VYU50101.1"/>
    </source>
</evidence>
<proteinExistence type="predicted"/>
<name>A0A6N3FDB4_EUBLI</name>